<dbReference type="EMBL" id="PVTZ01000019">
    <property type="protein sequence ID" value="PRZ11881.1"/>
    <property type="molecule type" value="Genomic_DNA"/>
</dbReference>
<gene>
    <name evidence="2" type="ORF">CLV36_1191</name>
</gene>
<dbReference type="Proteomes" id="UP000238836">
    <property type="component" value="Unassembled WGS sequence"/>
</dbReference>
<comment type="caution">
    <text evidence="2">The sequence shown here is derived from an EMBL/GenBank/DDBJ whole genome shotgun (WGS) entry which is preliminary data.</text>
</comment>
<dbReference type="Pfam" id="PF01520">
    <property type="entry name" value="Amidase_3"/>
    <property type="match status" value="1"/>
</dbReference>
<dbReference type="RefSeq" id="WP_106343321.1">
    <property type="nucleotide sequence ID" value="NZ_PVTZ01000019.1"/>
</dbReference>
<evidence type="ECO:0000313" key="3">
    <source>
        <dbReference type="Proteomes" id="UP000238836"/>
    </source>
</evidence>
<dbReference type="Gene3D" id="3.40.630.40">
    <property type="entry name" value="Zn-dependent exopeptidases"/>
    <property type="match status" value="1"/>
</dbReference>
<accession>A0ABX5EMV2</accession>
<sequence length="149" mass="17019">MKVVIDPGHGGPDTGAVGFGLREADVALQLAELVEARLIEFVFSLPSFAKLEMSHKKRCIREGLQNTIPREIIMKPDNSFFTEIFRKGFYQEARFVNEIIQTSRAADFGWIKKDVLQDAVERFKYGFNNGLGIILKTFGLELWLRHHGY</sequence>
<organism evidence="2 3">
    <name type="scientific">Laceyella sediminis</name>
    <dbReference type="NCBI Taxonomy" id="573074"/>
    <lineage>
        <taxon>Bacteria</taxon>
        <taxon>Bacillati</taxon>
        <taxon>Bacillota</taxon>
        <taxon>Bacilli</taxon>
        <taxon>Bacillales</taxon>
        <taxon>Thermoactinomycetaceae</taxon>
        <taxon>Laceyella</taxon>
    </lineage>
</organism>
<protein>
    <submittedName>
        <fullName evidence="2">Asparagine synthase</fullName>
    </submittedName>
</protein>
<dbReference type="SUPFAM" id="SSF53187">
    <property type="entry name" value="Zn-dependent exopeptidases"/>
    <property type="match status" value="1"/>
</dbReference>
<evidence type="ECO:0000313" key="2">
    <source>
        <dbReference type="EMBL" id="PRZ11881.1"/>
    </source>
</evidence>
<reference evidence="2 3" key="1">
    <citation type="submission" date="2018-03" db="EMBL/GenBank/DDBJ databases">
        <title>Genomic Encyclopedia of Archaeal and Bacterial Type Strains, Phase II (KMG-II): from individual species to whole genera.</title>
        <authorList>
            <person name="Goeker M."/>
        </authorList>
    </citation>
    <scope>NUCLEOTIDE SEQUENCE [LARGE SCALE GENOMIC DNA]</scope>
    <source>
        <strain evidence="2 3">RHA1</strain>
    </source>
</reference>
<evidence type="ECO:0000259" key="1">
    <source>
        <dbReference type="Pfam" id="PF01520"/>
    </source>
</evidence>
<dbReference type="InterPro" id="IPR002508">
    <property type="entry name" value="MurNAc-LAA_cat"/>
</dbReference>
<proteinExistence type="predicted"/>
<name>A0ABX5EMV2_9BACL</name>
<keyword evidence="3" id="KW-1185">Reference proteome</keyword>
<feature type="domain" description="MurNAc-LAA" evidence="1">
    <location>
        <begin position="3"/>
        <end position="39"/>
    </location>
</feature>